<organism evidence="3">
    <name type="scientific">Rhizobium leguminosarum</name>
    <dbReference type="NCBI Taxonomy" id="384"/>
    <lineage>
        <taxon>Bacteria</taxon>
        <taxon>Pseudomonadati</taxon>
        <taxon>Pseudomonadota</taxon>
        <taxon>Alphaproteobacteria</taxon>
        <taxon>Hyphomicrobiales</taxon>
        <taxon>Rhizobiaceae</taxon>
        <taxon>Rhizobium/Agrobacterium group</taxon>
        <taxon>Rhizobium</taxon>
    </lineage>
</organism>
<dbReference type="AlphaFoldDB" id="A0A154IJ38"/>
<evidence type="ECO:0000256" key="1">
    <source>
        <dbReference type="SAM" id="MobiDB-lite"/>
    </source>
</evidence>
<dbReference type="InterPro" id="IPR011990">
    <property type="entry name" value="TPR-like_helical_dom_sf"/>
</dbReference>
<name>A0A154IJ38_RHILE</name>
<dbReference type="Gene3D" id="1.25.40.10">
    <property type="entry name" value="Tetratricopeptide repeat domain"/>
    <property type="match status" value="1"/>
</dbReference>
<gene>
    <name evidence="3" type="ORF">A4A59_18720</name>
</gene>
<protein>
    <submittedName>
        <fullName evidence="3">Adenylate cyclase</fullName>
    </submittedName>
</protein>
<comment type="caution">
    <text evidence="3">The sequence shown here is derived from an EMBL/GenBank/DDBJ whole genome shotgun (WGS) entry which is preliminary data.</text>
</comment>
<dbReference type="SUPFAM" id="SSF48452">
    <property type="entry name" value="TPR-like"/>
    <property type="match status" value="1"/>
</dbReference>
<feature type="region of interest" description="Disordered" evidence="1">
    <location>
        <begin position="1"/>
        <end position="25"/>
    </location>
</feature>
<keyword evidence="2" id="KW-1133">Transmembrane helix</keyword>
<dbReference type="EMBL" id="LVYU01000093">
    <property type="protein sequence ID" value="KZB00426.1"/>
    <property type="molecule type" value="Genomic_DNA"/>
</dbReference>
<dbReference type="RefSeq" id="WP_062942266.1">
    <property type="nucleotide sequence ID" value="NZ_CP171844.1"/>
</dbReference>
<reference evidence="3" key="1">
    <citation type="submission" date="2016-03" db="EMBL/GenBank/DDBJ databases">
        <title>Microsymbionts genomes from the relict species Vavilovia formosa.</title>
        <authorList>
            <person name="Chirak E."/>
            <person name="Kimeklis A."/>
            <person name="Kopat V."/>
            <person name="Andronov E."/>
        </authorList>
    </citation>
    <scope>NUCLEOTIDE SEQUENCE [LARGE SCALE GENOMIC DNA]</scope>
    <source>
        <strain evidence="3">Vaf12</strain>
    </source>
</reference>
<sequence length="606" mass="66104">MQTSIPAEGSAAPISSRPAPQADDISEQLERVVSSPEFPGVGRAAAFLRYVVSETLEGRGNRIKAYSIAIEVFGRDPGFTQDDPVVRIEAGRLRRSLERYYLVAGQHDPVRIDIPKGGYVPTFAWSCPASVDIGDEDAGETSPSEVRPGRWWRARRVLLPGTAAFAAVAISLYWIGTRSPAPSLERVASLSPDRPALVVAPFANLGEGPEAQLYTAGLTEELMTILPRFKEIKVFGRETSKSLPADVGASEVRAEFGARYLLAGGVRMSGKRLRVTARLLDTSDGEILWSENYDNDLASGDLFAIQTDVARKVATAIAQPYGIMAQVDAASPPPDDLGAYECTLRFYAYRSELSAEAHARVRDCLEAAVARFPSYATAWAMLSIVYLDEDRYKFNPTPGQDSAIQLALDAARRATQIDPSNTRGLQALMTALFFDRQLAESLRVGEQALATNPNDTELMGEFGTRLAIGGQWQRGATLLDQAIALNPGSGGFYHGTRALAAYMLRDNHTALLEIRQANMQKFPLFHVVAAIIYAEAGMMDDARREGQLFVSMRPDFLPNVVTELAMRNMQPEDRDRLIEGLRKAGMTVPDPDAIASTAATSDLQPR</sequence>
<keyword evidence="2" id="KW-0812">Transmembrane</keyword>
<accession>A0A154IJ38</accession>
<proteinExistence type="predicted"/>
<keyword evidence="2" id="KW-0472">Membrane</keyword>
<evidence type="ECO:0000313" key="3">
    <source>
        <dbReference type="EMBL" id="KZB00426.1"/>
    </source>
</evidence>
<evidence type="ECO:0000256" key="2">
    <source>
        <dbReference type="SAM" id="Phobius"/>
    </source>
</evidence>
<feature type="transmembrane region" description="Helical" evidence="2">
    <location>
        <begin position="157"/>
        <end position="176"/>
    </location>
</feature>